<dbReference type="SUPFAM" id="SSF53098">
    <property type="entry name" value="Ribonuclease H-like"/>
    <property type="match status" value="1"/>
</dbReference>
<feature type="domain" description="Transposase IS4-like" evidence="2">
    <location>
        <begin position="141"/>
        <end position="305"/>
    </location>
</feature>
<proteinExistence type="predicted"/>
<accession>A0ABP9DEB3</accession>
<dbReference type="EMBL" id="BAABJX010000043">
    <property type="protein sequence ID" value="GAA4841795.1"/>
    <property type="molecule type" value="Genomic_DNA"/>
</dbReference>
<comment type="caution">
    <text evidence="3">The sequence shown here is derived from an EMBL/GenBank/DDBJ whole genome shotgun (WGS) entry which is preliminary data.</text>
</comment>
<evidence type="ECO:0000259" key="2">
    <source>
        <dbReference type="Pfam" id="PF01609"/>
    </source>
</evidence>
<keyword evidence="1" id="KW-0472">Membrane</keyword>
<keyword evidence="4" id="KW-1185">Reference proteome</keyword>
<keyword evidence="1" id="KW-1133">Transmembrane helix</keyword>
<reference evidence="4" key="1">
    <citation type="journal article" date="2019" name="Int. J. Syst. Evol. Microbiol.">
        <title>The Global Catalogue of Microorganisms (GCM) 10K type strain sequencing project: providing services to taxonomists for standard genome sequencing and annotation.</title>
        <authorList>
            <consortium name="The Broad Institute Genomics Platform"/>
            <consortium name="The Broad Institute Genome Sequencing Center for Infectious Disease"/>
            <person name="Wu L."/>
            <person name="Ma J."/>
        </authorList>
    </citation>
    <scope>NUCLEOTIDE SEQUENCE [LARGE SCALE GENOMIC DNA]</scope>
    <source>
        <strain evidence="4">JCM 18326</strain>
    </source>
</reference>
<dbReference type="PANTHER" id="PTHR33258:SF1">
    <property type="entry name" value="TRANSPOSASE INSL FOR INSERTION SEQUENCE ELEMENT IS186A-RELATED"/>
    <property type="match status" value="1"/>
</dbReference>
<evidence type="ECO:0000256" key="1">
    <source>
        <dbReference type="SAM" id="Phobius"/>
    </source>
</evidence>
<dbReference type="InterPro" id="IPR002559">
    <property type="entry name" value="Transposase_11"/>
</dbReference>
<evidence type="ECO:0000313" key="3">
    <source>
        <dbReference type="EMBL" id="GAA4841795.1"/>
    </source>
</evidence>
<keyword evidence="1" id="KW-0812">Transmembrane</keyword>
<protein>
    <recommendedName>
        <fullName evidence="2">Transposase IS4-like domain-containing protein</fullName>
    </recommendedName>
</protein>
<name>A0ABP9DEB3_9BACT</name>
<dbReference type="RefSeq" id="WP_345372912.1">
    <property type="nucleotide sequence ID" value="NZ_BAABJX010000043.1"/>
</dbReference>
<dbReference type="PANTHER" id="PTHR33258">
    <property type="entry name" value="TRANSPOSASE INSL FOR INSERTION SEQUENCE ELEMENT IS186A-RELATED"/>
    <property type="match status" value="1"/>
</dbReference>
<feature type="transmembrane region" description="Helical" evidence="1">
    <location>
        <begin position="292"/>
        <end position="311"/>
    </location>
</feature>
<dbReference type="Gene3D" id="3.90.350.10">
    <property type="entry name" value="Transposase Inhibitor Protein From Tn5, Chain A, domain 1"/>
    <property type="match status" value="1"/>
</dbReference>
<evidence type="ECO:0000313" key="4">
    <source>
        <dbReference type="Proteomes" id="UP001500298"/>
    </source>
</evidence>
<dbReference type="Pfam" id="PF01609">
    <property type="entry name" value="DDE_Tnp_1"/>
    <property type="match status" value="1"/>
</dbReference>
<organism evidence="3 4">
    <name type="scientific">Algivirga pacifica</name>
    <dbReference type="NCBI Taxonomy" id="1162670"/>
    <lineage>
        <taxon>Bacteria</taxon>
        <taxon>Pseudomonadati</taxon>
        <taxon>Bacteroidota</taxon>
        <taxon>Cytophagia</taxon>
        <taxon>Cytophagales</taxon>
        <taxon>Flammeovirgaceae</taxon>
        <taxon>Algivirga</taxon>
    </lineage>
</organism>
<dbReference type="Proteomes" id="UP001500298">
    <property type="component" value="Unassembled WGS sequence"/>
</dbReference>
<sequence length="375" mass="44198">MLNSLLNKFKERFPEIETHTLKNVLLLALLFLKQETVNLNKLKKSVGELLGNTDTKPESHYKRLHRLFENNKDNDELWQLILEIAHTLFKDEVKYLVMDGTKWSLGEQCYHFMMLGAVYQGQVIPLWWDNLLKKGISNEHERVLLFEEVLIKYRLKDKVLLADREYIGEDWFNHLQTSNIGFIIRLRKGIYKDAVNNSSGYQYDEMERRCLKRKNGIRKKIQLGEQLYTLIMVKNMDPDSDEPILYLLTTEEGKITVARAYAMRWMIENCFKNMKSNGFHLEAISLRDEGKIQLMMAILVLAYCLALFEGLKQLKVIRKKRYKNGAIYLEESVFRRGINSIYQKPGSIVQFIDYILDTGLLDRKRQLLSHKPHVQ</sequence>
<dbReference type="InterPro" id="IPR012337">
    <property type="entry name" value="RNaseH-like_sf"/>
</dbReference>
<gene>
    <name evidence="3" type="ORF">GCM10023331_28460</name>
</gene>